<evidence type="ECO:0000313" key="3">
    <source>
        <dbReference type="EMBL" id="KAF1832036.1"/>
    </source>
</evidence>
<feature type="compositionally biased region" description="Basic and acidic residues" evidence="1">
    <location>
        <begin position="116"/>
        <end position="125"/>
    </location>
</feature>
<keyword evidence="2" id="KW-0472">Membrane</keyword>
<feature type="compositionally biased region" description="Low complexity" evidence="1">
    <location>
        <begin position="532"/>
        <end position="544"/>
    </location>
</feature>
<feature type="compositionally biased region" description="Basic and acidic residues" evidence="1">
    <location>
        <begin position="545"/>
        <end position="574"/>
    </location>
</feature>
<feature type="compositionally biased region" description="Polar residues" evidence="1">
    <location>
        <begin position="236"/>
        <end position="247"/>
    </location>
</feature>
<gene>
    <name evidence="3" type="ORF">BDW02DRAFT_632358</name>
</gene>
<dbReference type="Proteomes" id="UP000800040">
    <property type="component" value="Unassembled WGS sequence"/>
</dbReference>
<reference evidence="3" key="1">
    <citation type="submission" date="2020-01" db="EMBL/GenBank/DDBJ databases">
        <authorList>
            <consortium name="DOE Joint Genome Institute"/>
            <person name="Haridas S."/>
            <person name="Albert R."/>
            <person name="Binder M."/>
            <person name="Bloem J."/>
            <person name="Labutti K."/>
            <person name="Salamov A."/>
            <person name="Andreopoulos B."/>
            <person name="Baker S.E."/>
            <person name="Barry K."/>
            <person name="Bills G."/>
            <person name="Bluhm B.H."/>
            <person name="Cannon C."/>
            <person name="Castanera R."/>
            <person name="Culley D.E."/>
            <person name="Daum C."/>
            <person name="Ezra D."/>
            <person name="Gonzalez J.B."/>
            <person name="Henrissat B."/>
            <person name="Kuo A."/>
            <person name="Liang C."/>
            <person name="Lipzen A."/>
            <person name="Lutzoni F."/>
            <person name="Magnuson J."/>
            <person name="Mondo S."/>
            <person name="Nolan M."/>
            <person name="Ohm R."/>
            <person name="Pangilinan J."/>
            <person name="Park H.-J."/>
            <person name="Ramirez L."/>
            <person name="Alfaro M."/>
            <person name="Sun H."/>
            <person name="Tritt A."/>
            <person name="Yoshinaga Y."/>
            <person name="Zwiers L.-H."/>
            <person name="Turgeon B.G."/>
            <person name="Goodwin S.B."/>
            <person name="Spatafora J.W."/>
            <person name="Crous P.W."/>
            <person name="Grigoriev I.V."/>
        </authorList>
    </citation>
    <scope>NUCLEOTIDE SEQUENCE</scope>
    <source>
        <strain evidence="3">P77</strain>
    </source>
</reference>
<feature type="transmembrane region" description="Helical" evidence="2">
    <location>
        <begin position="587"/>
        <end position="607"/>
    </location>
</feature>
<accession>A0A6A5K7J8</accession>
<feature type="compositionally biased region" description="Basic and acidic residues" evidence="1">
    <location>
        <begin position="263"/>
        <end position="277"/>
    </location>
</feature>
<feature type="compositionally biased region" description="Basic and acidic residues" evidence="1">
    <location>
        <begin position="62"/>
        <end position="84"/>
    </location>
</feature>
<evidence type="ECO:0000256" key="2">
    <source>
        <dbReference type="SAM" id="Phobius"/>
    </source>
</evidence>
<dbReference type="AlphaFoldDB" id="A0A6A5K7J8"/>
<feature type="compositionally biased region" description="Low complexity" evidence="1">
    <location>
        <begin position="144"/>
        <end position="156"/>
    </location>
</feature>
<dbReference type="EMBL" id="ML975348">
    <property type="protein sequence ID" value="KAF1832036.1"/>
    <property type="molecule type" value="Genomic_DNA"/>
</dbReference>
<name>A0A6A5K7J8_9PLEO</name>
<feature type="compositionally biased region" description="Basic and acidic residues" evidence="1">
    <location>
        <begin position="302"/>
        <end position="311"/>
    </location>
</feature>
<evidence type="ECO:0000256" key="1">
    <source>
        <dbReference type="SAM" id="MobiDB-lite"/>
    </source>
</evidence>
<keyword evidence="2" id="KW-0812">Transmembrane</keyword>
<feature type="compositionally biased region" description="Basic and acidic residues" evidence="1">
    <location>
        <begin position="416"/>
        <end position="531"/>
    </location>
</feature>
<feature type="compositionally biased region" description="Basic and acidic residues" evidence="1">
    <location>
        <begin position="179"/>
        <end position="209"/>
    </location>
</feature>
<proteinExistence type="predicted"/>
<keyword evidence="4" id="KW-1185">Reference proteome</keyword>
<feature type="region of interest" description="Disordered" evidence="1">
    <location>
        <begin position="62"/>
        <end position="575"/>
    </location>
</feature>
<organism evidence="3 4">
    <name type="scientific">Decorospora gaudefroyi</name>
    <dbReference type="NCBI Taxonomy" id="184978"/>
    <lineage>
        <taxon>Eukaryota</taxon>
        <taxon>Fungi</taxon>
        <taxon>Dikarya</taxon>
        <taxon>Ascomycota</taxon>
        <taxon>Pezizomycotina</taxon>
        <taxon>Dothideomycetes</taxon>
        <taxon>Pleosporomycetidae</taxon>
        <taxon>Pleosporales</taxon>
        <taxon>Pleosporineae</taxon>
        <taxon>Pleosporaceae</taxon>
        <taxon>Decorospora</taxon>
    </lineage>
</organism>
<protein>
    <submittedName>
        <fullName evidence="3">Uncharacterized protein</fullName>
    </submittedName>
</protein>
<evidence type="ECO:0000313" key="4">
    <source>
        <dbReference type="Proteomes" id="UP000800040"/>
    </source>
</evidence>
<keyword evidence="2" id="KW-1133">Transmembrane helix</keyword>
<sequence>MNQRPKPRKRIQGFKQKRIKGEPSLKLVALSNYKEAEKIQTQSAQMMVSGIVEKADKAKAEKAEMRHVEEARKKELEQVASDRAHAHHGFASSPLDRNGKPGEETAAILPTASEPGTDKQGEPKHGFSLTSPFHHTHETDTSARESTSASSAITSSNDGHTEQKPRRRFPLASSFTRRKAADVEEKLGHQIAVKRDSIAKEEVHTEKKSWYTMGPAAKQDLAPPKYVEKPDGLQQRPATTQHVPNHGTSDRNERQMQEMASKTAEKEGQLRPNREASDAVPAHSGFEKPRDSMQTTATETATAEKPKKETTSKIALLRNRKMEKLSVQTQDEAPEAKNRLHATGPPPEPYRFYHNNAEYNARDLSPPQAAELPRPGMYSYQHHDVSPVASEFKQPLARPDRKKVAETTTGAVPKQTEQKQPHWPNKEAEHAMAIRTELESKEMQRRKEKEQHARLTTEAERASAARNTCDKADAQRKKDMEQRKTAEATGAARKDFEKAEGERRKQREQQARVNTEADRALAARKDFEKAELQQQKQAEKAAATKQHEEEKTATLQKKEEDKATTTKQHEEEKTAALQKKAIITSPFYRTIVFLYAVLLYSSISLLLNECVTILFMQLAVEPIQQ</sequence>